<feature type="region of interest" description="Disordered" evidence="1">
    <location>
        <begin position="965"/>
        <end position="991"/>
    </location>
</feature>
<evidence type="ECO:0000313" key="4">
    <source>
        <dbReference type="Proteomes" id="UP001222392"/>
    </source>
</evidence>
<evidence type="ECO:0000256" key="2">
    <source>
        <dbReference type="SAM" id="Phobius"/>
    </source>
</evidence>
<feature type="transmembrane region" description="Helical" evidence="2">
    <location>
        <begin position="338"/>
        <end position="367"/>
    </location>
</feature>
<reference evidence="3" key="1">
    <citation type="submission" date="2023-01" db="EMBL/GenBank/DDBJ databases">
        <title>Siphophage 0105phi7-2 of Bacillus thuringiensis: Novel Propagation, DNA, and Genome-Implied Assembly.</title>
        <authorList>
            <person name="Roberts S."/>
            <person name="Aldis M."/>
            <person name="Wright E.T."/>
            <person name="Lai Z."/>
            <person name="Hardies S.C."/>
            <person name="Serwer P."/>
        </authorList>
    </citation>
    <scope>NUCLEOTIDE SEQUENCE</scope>
</reference>
<dbReference type="EMBL" id="OQ317942">
    <property type="protein sequence ID" value="WCS66562.1"/>
    <property type="molecule type" value="Genomic_DNA"/>
</dbReference>
<protein>
    <submittedName>
        <fullName evidence="3">Tape measure protein</fullName>
    </submittedName>
</protein>
<keyword evidence="2" id="KW-0472">Membrane</keyword>
<feature type="transmembrane region" description="Helical" evidence="2">
    <location>
        <begin position="536"/>
        <end position="559"/>
    </location>
</feature>
<keyword evidence="2" id="KW-1133">Transmembrane helix</keyword>
<name>A0AAE9YCW5_9CAUD</name>
<dbReference type="SUPFAM" id="SSF48371">
    <property type="entry name" value="ARM repeat"/>
    <property type="match status" value="1"/>
</dbReference>
<gene>
    <name evidence="3" type="ORF">0105phi72_016</name>
</gene>
<accession>A0AAE9YCW5</accession>
<evidence type="ECO:0000313" key="3">
    <source>
        <dbReference type="EMBL" id="WCS66562.1"/>
    </source>
</evidence>
<keyword evidence="4" id="KW-1185">Reference proteome</keyword>
<dbReference type="InterPro" id="IPR011989">
    <property type="entry name" value="ARM-like"/>
</dbReference>
<feature type="transmembrane region" description="Helical" evidence="2">
    <location>
        <begin position="296"/>
        <end position="318"/>
    </location>
</feature>
<dbReference type="Proteomes" id="UP001222392">
    <property type="component" value="Segment"/>
</dbReference>
<feature type="transmembrane region" description="Helical" evidence="2">
    <location>
        <begin position="214"/>
        <end position="232"/>
    </location>
</feature>
<organism evidence="3 4">
    <name type="scientific">Bacillus phage 0105phi7-2</name>
    <dbReference type="NCBI Taxonomy" id="3025408"/>
    <lineage>
        <taxon>Viruses</taxon>
        <taxon>Duplodnaviria</taxon>
        <taxon>Heunggongvirae</taxon>
        <taxon>Uroviricota</taxon>
        <taxon>Caudoviricetes</taxon>
        <taxon>Theosmithvirus</taxon>
        <taxon>Theosmithvirus tv0105phi72</taxon>
    </lineage>
</organism>
<proteinExistence type="predicted"/>
<dbReference type="InterPro" id="IPR016024">
    <property type="entry name" value="ARM-type_fold"/>
</dbReference>
<sequence length="1035" mass="110879">MATQEELVVQFRAETDQIRREMAAMQSQLNDFVRTTNRTSQEYRRSIENMGDANSELSREIREINRQQREAMKPHIEQLKRAELQYLQTAMSMDTYTGSAQDLIAQVNEIGKAQKAANDALINNNVEAKAAILETIATMNNMTPTATRLRDNLRTMGNPLYSLSHGALAVGEAIERMANRGSAAQLALEFVGPNASMKELNDQIRVINTGLMRMQMVALAAAISSVLLYGALHKANMEMNPKYAEAYTNMLEKLSEAFNPMKEAFAAVMIPVYKFVTAIAELIIKFNEAHPVLAKFIQGTMMLVPALTLILAPLAVGIGLLKGYRAALFLVWQMVKPLALGLMVVGPVAWAVAAAIAGLAVGFTYAYKNIEPFRKAVDNTVTAIKGLFQLIFGSQINGEKMLSSIGMSDEVIQGINKFVGKIEEAFRRMKEIIVQAFHGDFSGLTEVFKTIFPSILAILIGGIPGLIIGIGTMFARMTEATGVGGAQMVTKFGEILNNLVSGLTNFVTTQLPVFLEQGIKIITGIVQGITQALPQIVAAVLQIITTFITGLTTLLPQIITIGISLIQTLVNAIVQALPQIIEAAIQIINALVQGITQVLPLIIDAAIQIITTLVQAIIPLIPQLIDAGIQILMALVNGIIQILPQLIDAAIQIITTLMNAIVENLPQIIDAGIKILNSLIEGIIQIFPQLIDAALQIITQLTDAIIQNLPQIIDSGIQILTKLIEGIIKVLPQIIDAVIKIINKFTEVIVQNLPQIIDAGVQILTKLIDGIIKVLPQLVEAGIKLMVELIKAIIDHLPQILEAGVELIGALIDGILSLIGEVFSSGVEIGGQLLDSLGDVNLFDIGVNIVDGLIGGIGSMIGSAVSAAKELGSSIAGAVSGILDIHSPSRVMRDLGIYTGQGLVNGIGSMENPVHRAAKDMATTVKDAFDSLSEGISLGDVSIGTVSGPSIPMVSAGYKTPASISSVPSSVGQGNSQSIQATNPQASNANNSSRNIVIENVVMLDGYEIARSSQPYLDDMQAGKMQIKSYMQGGR</sequence>
<evidence type="ECO:0000256" key="1">
    <source>
        <dbReference type="SAM" id="MobiDB-lite"/>
    </source>
</evidence>
<keyword evidence="2" id="KW-0812">Transmembrane</keyword>
<feature type="transmembrane region" description="Helical" evidence="2">
    <location>
        <begin position="264"/>
        <end position="284"/>
    </location>
</feature>
<dbReference type="Gene3D" id="1.25.10.10">
    <property type="entry name" value="Leucine-rich Repeat Variant"/>
    <property type="match status" value="1"/>
</dbReference>
<feature type="transmembrane region" description="Helical" evidence="2">
    <location>
        <begin position="451"/>
        <end position="475"/>
    </location>
</feature>